<evidence type="ECO:0000313" key="2">
    <source>
        <dbReference type="EMBL" id="CAF1241331.1"/>
    </source>
</evidence>
<dbReference type="Proteomes" id="UP000663829">
    <property type="component" value="Unassembled WGS sequence"/>
</dbReference>
<proteinExistence type="predicted"/>
<accession>A0A814JPD9</accession>
<name>A0A814JPD9_9BILA</name>
<evidence type="ECO:0000313" key="4">
    <source>
        <dbReference type="EMBL" id="CAF4048905.1"/>
    </source>
</evidence>
<organism evidence="1 5">
    <name type="scientific">Didymodactylos carnosus</name>
    <dbReference type="NCBI Taxonomy" id="1234261"/>
    <lineage>
        <taxon>Eukaryota</taxon>
        <taxon>Metazoa</taxon>
        <taxon>Spiralia</taxon>
        <taxon>Gnathifera</taxon>
        <taxon>Rotifera</taxon>
        <taxon>Eurotatoria</taxon>
        <taxon>Bdelloidea</taxon>
        <taxon>Philodinida</taxon>
        <taxon>Philodinidae</taxon>
        <taxon>Didymodactylos</taxon>
    </lineage>
</organism>
<dbReference type="SUPFAM" id="SSF50494">
    <property type="entry name" value="Trypsin-like serine proteases"/>
    <property type="match status" value="1"/>
</dbReference>
<dbReference type="EMBL" id="CAJNOK010016242">
    <property type="protein sequence ID" value="CAF1241331.1"/>
    <property type="molecule type" value="Genomic_DNA"/>
</dbReference>
<evidence type="ECO:0000313" key="1">
    <source>
        <dbReference type="EMBL" id="CAF1040779.1"/>
    </source>
</evidence>
<evidence type="ECO:0000313" key="3">
    <source>
        <dbReference type="EMBL" id="CAF3811000.1"/>
    </source>
</evidence>
<sequence>MFFHSSHVYEARLVQRGSDNLSSEQDATDDDLALLEIISTDNCLRNWLSKITFIPLSMSLNFAKSDFIPEKLYLVSYCGELDNKSIETYKSYYGDDLTKRDLLKYKLNNHYNVNMESLSIGTIVGETDTHFIHGCTSLKGSSGGTLINGHGDMVGIHVVTENSFNHGLKLWSRHFTRFIKNIILHISDNERRHWNDFIERYQQVCSFFVLLKNEDVVNISLLS</sequence>
<reference evidence="1" key="1">
    <citation type="submission" date="2021-02" db="EMBL/GenBank/DDBJ databases">
        <authorList>
            <person name="Nowell W R."/>
        </authorList>
    </citation>
    <scope>NUCLEOTIDE SEQUENCE</scope>
</reference>
<dbReference type="AlphaFoldDB" id="A0A814JPD9"/>
<dbReference type="EMBL" id="CAJOBA010037792">
    <property type="protein sequence ID" value="CAF4048905.1"/>
    <property type="molecule type" value="Genomic_DNA"/>
</dbReference>
<dbReference type="Gene3D" id="2.40.10.10">
    <property type="entry name" value="Trypsin-like serine proteases"/>
    <property type="match status" value="1"/>
</dbReference>
<gene>
    <name evidence="1" type="ORF">GPM918_LOCUS15766</name>
    <name evidence="2" type="ORF">OVA965_LOCUS25840</name>
    <name evidence="3" type="ORF">SRO942_LOCUS15766</name>
    <name evidence="4" type="ORF">TMI583_LOCUS26573</name>
</gene>
<evidence type="ECO:0008006" key="6">
    <source>
        <dbReference type="Google" id="ProtNLM"/>
    </source>
</evidence>
<evidence type="ECO:0000313" key="5">
    <source>
        <dbReference type="Proteomes" id="UP000663829"/>
    </source>
</evidence>
<dbReference type="Proteomes" id="UP000677228">
    <property type="component" value="Unassembled WGS sequence"/>
</dbReference>
<protein>
    <recommendedName>
        <fullName evidence="6">Serine protease</fullName>
    </recommendedName>
</protein>
<dbReference type="EMBL" id="CAJNOQ010004016">
    <property type="protein sequence ID" value="CAF1040779.1"/>
    <property type="molecule type" value="Genomic_DNA"/>
</dbReference>
<comment type="caution">
    <text evidence="1">The sequence shown here is derived from an EMBL/GenBank/DDBJ whole genome shotgun (WGS) entry which is preliminary data.</text>
</comment>
<dbReference type="EMBL" id="CAJOBC010004016">
    <property type="protein sequence ID" value="CAF3811000.1"/>
    <property type="molecule type" value="Genomic_DNA"/>
</dbReference>
<dbReference type="InterPro" id="IPR009003">
    <property type="entry name" value="Peptidase_S1_PA"/>
</dbReference>
<keyword evidence="5" id="KW-1185">Reference proteome</keyword>
<dbReference type="Proteomes" id="UP000681722">
    <property type="component" value="Unassembled WGS sequence"/>
</dbReference>
<dbReference type="Proteomes" id="UP000682733">
    <property type="component" value="Unassembled WGS sequence"/>
</dbReference>
<dbReference type="InterPro" id="IPR043504">
    <property type="entry name" value="Peptidase_S1_PA_chymotrypsin"/>
</dbReference>